<organism evidence="3 4">
    <name type="scientific">Dysosmobacter acutus</name>
    <dbReference type="NCBI Taxonomy" id="2841504"/>
    <lineage>
        <taxon>Bacteria</taxon>
        <taxon>Bacillati</taxon>
        <taxon>Bacillota</taxon>
        <taxon>Clostridia</taxon>
        <taxon>Eubacteriales</taxon>
        <taxon>Oscillospiraceae</taxon>
        <taxon>Dysosmobacter</taxon>
    </lineage>
</organism>
<dbReference type="EMBL" id="JAHLQN010000001">
    <property type="protein sequence ID" value="MBU5628162.1"/>
    <property type="molecule type" value="Genomic_DNA"/>
</dbReference>
<evidence type="ECO:0000313" key="3">
    <source>
        <dbReference type="EMBL" id="MBU5628162.1"/>
    </source>
</evidence>
<comment type="caution">
    <text evidence="3">The sequence shown here is derived from an EMBL/GenBank/DDBJ whole genome shotgun (WGS) entry which is preliminary data.</text>
</comment>
<evidence type="ECO:0000313" key="4">
    <source>
        <dbReference type="Proteomes" id="UP000787672"/>
    </source>
</evidence>
<dbReference type="Pfam" id="PF18998">
    <property type="entry name" value="Flg_new_2"/>
    <property type="match status" value="2"/>
</dbReference>
<gene>
    <name evidence="3" type="ORF">KQI82_14720</name>
</gene>
<dbReference type="Pfam" id="PF13290">
    <property type="entry name" value="CHB_HEX_C_1"/>
    <property type="match status" value="1"/>
</dbReference>
<accession>A0ABS6FF30</accession>
<feature type="domain" description="SLH" evidence="2">
    <location>
        <begin position="1324"/>
        <end position="1374"/>
    </location>
</feature>
<dbReference type="Proteomes" id="UP000787672">
    <property type="component" value="Unassembled WGS sequence"/>
</dbReference>
<dbReference type="Pfam" id="PF00395">
    <property type="entry name" value="SLH"/>
    <property type="match status" value="3"/>
</dbReference>
<evidence type="ECO:0000256" key="1">
    <source>
        <dbReference type="ARBA" id="ARBA00022737"/>
    </source>
</evidence>
<feature type="domain" description="SLH" evidence="2">
    <location>
        <begin position="1263"/>
        <end position="1323"/>
    </location>
</feature>
<protein>
    <submittedName>
        <fullName evidence="3">S-layer homology domain-containing protein</fullName>
    </submittedName>
</protein>
<dbReference type="RefSeq" id="WP_216633441.1">
    <property type="nucleotide sequence ID" value="NZ_JAHLQN010000001.1"/>
</dbReference>
<name>A0ABS6FF30_9FIRM</name>
<keyword evidence="4" id="KW-1185">Reference proteome</keyword>
<evidence type="ECO:0000259" key="2">
    <source>
        <dbReference type="PROSITE" id="PS51272"/>
    </source>
</evidence>
<dbReference type="InterPro" id="IPR044060">
    <property type="entry name" value="Bacterial_rp_domain"/>
</dbReference>
<sequence length="1374" mass="146694">MRLIDVGDGAKLTLNSGKLHLKFNADADLDNTTIWSTGTVEINGGTVAISCPNTWDERGSNLYNQDYALSSSGKAVINGGTLDGRVLLAVVAKASGVADNVITGGDFKKSIYIHKDKDVTGDVPLNVSIQGGTYYYTPGYFTRPANAPYFPGKKESDPSELFQFATGDFTEKDVPHDGAVYPAFPGESSGFNGSNYDVKAFASMFPKNAIITAAGQKYDYYDVREDEPMHIVVNDAAFTGSSSALDLAHLVNSHYKTITVTTLPEDALKDMKLTVGSDGTPLPAKGTSTVSGDVTLGSDGNLTKDVYITARGNQQLKEMYYSKPSKIDFGYRLNIFKDGERVDYTGVISQTYAAVGDEISVSVQLPNFKFEEGVYTFRLGLYAYLRGSEAQIGEYLVGLWKLTAEKEPPAPVAHSIKIGNTHGTATPSTAMAGETVTVKAKDRTADNMMFTQWYTETAGVTFADATKQETTFVMPDCDVEVNPGYHGVSFTNQPTGSWLSSVDDSKVYFAFSQPITSWKLVNEDNTTLASGNAESANALVAATLGPKPDKTEMTCRVIVTANGQNFTSNEFTLKWYNVPGAPDVTVYPEGGKFVETLDVNLETPNTYWEILYTTDGSDPYDKSGTTWTKNPAATVSNDSTQVKISKDTTIKACLYNSEGYSNMEKFGDIATCDFTKVELTPPVADPPSGTSFYDSLNVSLSTDIVNAKIMLSYNDGDVDDLSDPNQWKEYEPEKESITLSGSYGMHGFDALTGIRMEHPDGYTYWVHSDKQEYLYPRISYATIADASVVGKVNEEINPVNVSITLSGDVFAEDLTAGVDVSSWFTNLPAGLTAKVKDRTNYTKTLVITISGTPTATSAAAISVEMPKSALRYTGTGTAIEQTVLPNSKAVYSIVEGGTHTHNYSAWAKLDDNCHYQTCSVAGCDEPTKFEDHTLVGNWKLDTADNTKHYKECDVCKGKVEAPHVESSKITVIPAGIGKEGTWKTECVDCGKPMNTGTFPALTAISAVNVTVTAPVKGETPKDATTADATYSVANTAWDPTVSGTFAGGTKYTVTVSLEAIGNNRFTNATTFQINGKTAAVVGTKPTAAGADSTKITLEFPATSSGSTGGGGGGGVTTYPITVKSAKNGDVTASHKSASKGTAVTLTVDPDKGYVLDTLTVLDGKDKEIKLTEKNGKYTFTMPASKVTVAATFKASAPTGKNPFIDVPAGSYYEDAVVWAVEKGITSGTSAVTFDPNGNCTRAQAVTFLWRAAGSPAPKTKVMPFTDVPSGSYYYDAVLWAMEQGITKGTSDTAFSPNASCTRAQIVTFLWRANGSPAVSGNSAFTDVAADAYYAAAVTWAEKNGVTGGIGGGLFGSNNNCTRAQIVTFLYRSVK</sequence>
<keyword evidence="1" id="KW-0677">Repeat</keyword>
<proteinExistence type="predicted"/>
<dbReference type="PROSITE" id="PS51272">
    <property type="entry name" value="SLH"/>
    <property type="match status" value="3"/>
</dbReference>
<dbReference type="InterPro" id="IPR001119">
    <property type="entry name" value="SLH_dom"/>
</dbReference>
<reference evidence="3 4" key="1">
    <citation type="submission" date="2021-06" db="EMBL/GenBank/DDBJ databases">
        <authorList>
            <person name="Sun Q."/>
            <person name="Li D."/>
        </authorList>
    </citation>
    <scope>NUCLEOTIDE SEQUENCE [LARGE SCALE GENOMIC DNA]</scope>
    <source>
        <strain evidence="3 4">MSJ-2</strain>
    </source>
</reference>
<dbReference type="InterPro" id="IPR059177">
    <property type="entry name" value="GH29D-like_dom"/>
</dbReference>
<feature type="domain" description="SLH" evidence="2">
    <location>
        <begin position="1199"/>
        <end position="1262"/>
    </location>
</feature>